<protein>
    <submittedName>
        <fullName evidence="4">Ribosomal protein L19</fullName>
    </submittedName>
</protein>
<dbReference type="PANTHER" id="PTHR15680:SF9">
    <property type="entry name" value="LARGE RIBOSOMAL SUBUNIT PROTEIN BL19M"/>
    <property type="match status" value="1"/>
</dbReference>
<dbReference type="AlphaFoldDB" id="A0A1L7NXZ8"/>
<dbReference type="GeneID" id="30862170"/>
<dbReference type="GO" id="GO:0006412">
    <property type="term" value="P:translation"/>
    <property type="evidence" value="ECO:0007669"/>
    <property type="project" value="InterPro"/>
</dbReference>
<proteinExistence type="inferred from homology"/>
<evidence type="ECO:0000256" key="2">
    <source>
        <dbReference type="ARBA" id="ARBA00022980"/>
    </source>
</evidence>
<dbReference type="PANTHER" id="PTHR15680">
    <property type="entry name" value="RIBOSOMAL PROTEIN L19"/>
    <property type="match status" value="1"/>
</dbReference>
<evidence type="ECO:0000313" key="4">
    <source>
        <dbReference type="EMBL" id="BAW34796.1"/>
    </source>
</evidence>
<accession>A0A1L7NXZ8</accession>
<dbReference type="GO" id="GO:0005762">
    <property type="term" value="C:mitochondrial large ribosomal subunit"/>
    <property type="evidence" value="ECO:0007669"/>
    <property type="project" value="TreeGrafter"/>
</dbReference>
<dbReference type="InterPro" id="IPR008991">
    <property type="entry name" value="Translation_prot_SH3-like_sf"/>
</dbReference>
<dbReference type="InterPro" id="IPR038657">
    <property type="entry name" value="Ribosomal_bL19_sf"/>
</dbReference>
<keyword evidence="4" id="KW-0934">Plastid</keyword>
<name>A0A1L7NXZ8_9VIRI</name>
<dbReference type="EMBL" id="AP017927">
    <property type="protein sequence ID" value="BAW34796.1"/>
    <property type="molecule type" value="Genomic_DNA"/>
</dbReference>
<geneLocation type="chloroplast" evidence="4"/>
<dbReference type="InterPro" id="IPR001857">
    <property type="entry name" value="Ribosomal_bL19"/>
</dbReference>
<keyword evidence="2 4" id="KW-0689">Ribosomal protein</keyword>
<dbReference type="RefSeq" id="YP_009340849.1">
    <property type="nucleotide sequence ID" value="NC_033387.1"/>
</dbReference>
<dbReference type="SUPFAM" id="SSF50104">
    <property type="entry name" value="Translation proteins SH3-like domain"/>
    <property type="match status" value="1"/>
</dbReference>
<evidence type="ECO:0000256" key="3">
    <source>
        <dbReference type="ARBA" id="ARBA00023274"/>
    </source>
</evidence>
<keyword evidence="4" id="KW-0150">Chloroplast</keyword>
<gene>
    <name evidence="4" type="primary">rpl19</name>
</gene>
<dbReference type="GO" id="GO:0003735">
    <property type="term" value="F:structural constituent of ribosome"/>
    <property type="evidence" value="ECO:0007669"/>
    <property type="project" value="InterPro"/>
</dbReference>
<dbReference type="Gene3D" id="2.30.30.790">
    <property type="match status" value="1"/>
</dbReference>
<reference evidence="4" key="1">
    <citation type="submission" date="2016-12" db="EMBL/GenBank/DDBJ databases">
        <title>Plant chloroplast DNA.</title>
        <authorList>
            <person name="Ihara K."/>
            <person name="Takabayashi A."/>
        </authorList>
    </citation>
    <scope>NUCLEOTIDE SEQUENCE</scope>
</reference>
<dbReference type="Pfam" id="PF01245">
    <property type="entry name" value="Ribosomal_L19"/>
    <property type="match status" value="1"/>
</dbReference>
<comment type="similarity">
    <text evidence="1">Belongs to the bacterial ribosomal protein bL19 family.</text>
</comment>
<keyword evidence="3" id="KW-0687">Ribonucleoprotein</keyword>
<sequence length="118" mass="13994">MANTKFVKKIETKLSFKNYFDEVRVGDFIKVGMKIEDGLKKRIQFFEATVIAKKNANSKNCLILRQLIQGIRVERILFLDSPLVSQIHILRAFKARQSKIYFYRNRSKKNTRLKQRLI</sequence>
<dbReference type="PRINTS" id="PR00061">
    <property type="entry name" value="RIBOSOMALL19"/>
</dbReference>
<evidence type="ECO:0000256" key="1">
    <source>
        <dbReference type="ARBA" id="ARBA00005781"/>
    </source>
</evidence>
<organism evidence="4">
    <name type="scientific">Palmophyllum crassum</name>
    <dbReference type="NCBI Taxonomy" id="1615899"/>
    <lineage>
        <taxon>Eukaryota</taxon>
        <taxon>Viridiplantae</taxon>
        <taxon>Prasinodermophyta</taxon>
        <taxon>Palmophyllophyceae</taxon>
        <taxon>Palmophyllales</taxon>
        <taxon>Palmophyllaceae</taxon>
        <taxon>Palmophyllum</taxon>
    </lineage>
</organism>